<protein>
    <recommendedName>
        <fullName evidence="3">Transcription initiation factor TFIID subunit 12 domain-containing protein</fullName>
    </recommendedName>
</protein>
<gene>
    <name evidence="1" type="ORF">M9Y10_002102</name>
</gene>
<proteinExistence type="predicted"/>
<reference evidence="1 2" key="1">
    <citation type="submission" date="2024-04" db="EMBL/GenBank/DDBJ databases">
        <title>Tritrichomonas musculus Genome.</title>
        <authorList>
            <person name="Alves-Ferreira E."/>
            <person name="Grigg M."/>
            <person name="Lorenzi H."/>
            <person name="Galac M."/>
        </authorList>
    </citation>
    <scope>NUCLEOTIDE SEQUENCE [LARGE SCALE GENOMIC DNA]</scope>
    <source>
        <strain evidence="1 2">EAF2021</strain>
    </source>
</reference>
<comment type="caution">
    <text evidence="1">The sequence shown here is derived from an EMBL/GenBank/DDBJ whole genome shotgun (WGS) entry which is preliminary data.</text>
</comment>
<dbReference type="EMBL" id="JAPFFF010000001">
    <property type="protein sequence ID" value="KAK8899780.1"/>
    <property type="molecule type" value="Genomic_DNA"/>
</dbReference>
<dbReference type="Proteomes" id="UP001470230">
    <property type="component" value="Unassembled WGS sequence"/>
</dbReference>
<accession>A0ABR2LBQ7</accession>
<name>A0ABR2LBQ7_9EUKA</name>
<sequence length="141" mass="16350">MNEKIQQGIIQIIEEKGQFQDETKNALEIVLDCFLKQFVVNLRDVHDKKEKIKPIDIPAALKNLNFSDAFIYKNKEAFDNYIKEQKSLKIKRLREAGFGATNEHAQLHQRILDSPHQSYVRNETQENLMEGSDDDSEFGSP</sequence>
<organism evidence="1 2">
    <name type="scientific">Tritrichomonas musculus</name>
    <dbReference type="NCBI Taxonomy" id="1915356"/>
    <lineage>
        <taxon>Eukaryota</taxon>
        <taxon>Metamonada</taxon>
        <taxon>Parabasalia</taxon>
        <taxon>Tritrichomonadida</taxon>
        <taxon>Tritrichomonadidae</taxon>
        <taxon>Tritrichomonas</taxon>
    </lineage>
</organism>
<evidence type="ECO:0008006" key="3">
    <source>
        <dbReference type="Google" id="ProtNLM"/>
    </source>
</evidence>
<evidence type="ECO:0000313" key="2">
    <source>
        <dbReference type="Proteomes" id="UP001470230"/>
    </source>
</evidence>
<evidence type="ECO:0000313" key="1">
    <source>
        <dbReference type="EMBL" id="KAK8899780.1"/>
    </source>
</evidence>
<keyword evidence="2" id="KW-1185">Reference proteome</keyword>